<proteinExistence type="predicted"/>
<dbReference type="Gene3D" id="3.30.70.100">
    <property type="match status" value="1"/>
</dbReference>
<keyword evidence="9" id="KW-1185">Reference proteome</keyword>
<accession>A0A364K238</accession>
<evidence type="ECO:0000256" key="5">
    <source>
        <dbReference type="ARBA" id="ARBA00023008"/>
    </source>
</evidence>
<evidence type="ECO:0000256" key="1">
    <source>
        <dbReference type="ARBA" id="ARBA00004496"/>
    </source>
</evidence>
<dbReference type="CDD" id="cd00371">
    <property type="entry name" value="HMA"/>
    <property type="match status" value="1"/>
</dbReference>
<evidence type="ECO:0000313" key="8">
    <source>
        <dbReference type="EMBL" id="RAL22090.1"/>
    </source>
</evidence>
<comment type="caution">
    <text evidence="8">The sequence shown here is derived from an EMBL/GenBank/DDBJ whole genome shotgun (WGS) entry which is preliminary data.</text>
</comment>
<dbReference type="Pfam" id="PF00403">
    <property type="entry name" value="HMA"/>
    <property type="match status" value="1"/>
</dbReference>
<dbReference type="InterPro" id="IPR017969">
    <property type="entry name" value="Heavy-metal-associated_CS"/>
</dbReference>
<dbReference type="InterPro" id="IPR000428">
    <property type="entry name" value="Cu-bd"/>
</dbReference>
<dbReference type="SUPFAM" id="SSF55008">
    <property type="entry name" value="HMA, heavy metal-associated domain"/>
    <property type="match status" value="1"/>
</dbReference>
<dbReference type="PRINTS" id="PR00944">
    <property type="entry name" value="CUEXPORT"/>
</dbReference>
<dbReference type="GO" id="GO:0005507">
    <property type="term" value="F:copper ion binding"/>
    <property type="evidence" value="ECO:0007669"/>
    <property type="project" value="InterPro"/>
</dbReference>
<name>A0A364K238_9BACL</name>
<dbReference type="InterPro" id="IPR036163">
    <property type="entry name" value="HMA_dom_sf"/>
</dbReference>
<dbReference type="OrthoDB" id="9813965at2"/>
<organism evidence="8 9">
    <name type="scientific">Thermoflavimicrobium daqui</name>
    <dbReference type="NCBI Taxonomy" id="2137476"/>
    <lineage>
        <taxon>Bacteria</taxon>
        <taxon>Bacillati</taxon>
        <taxon>Bacillota</taxon>
        <taxon>Bacilli</taxon>
        <taxon>Bacillales</taxon>
        <taxon>Thermoactinomycetaceae</taxon>
        <taxon>Thermoflavimicrobium</taxon>
    </lineage>
</organism>
<dbReference type="Proteomes" id="UP000251213">
    <property type="component" value="Unassembled WGS sequence"/>
</dbReference>
<keyword evidence="4" id="KW-0479">Metal-binding</keyword>
<evidence type="ECO:0000256" key="6">
    <source>
        <dbReference type="ARBA" id="ARBA00023186"/>
    </source>
</evidence>
<dbReference type="NCBIfam" id="NF033795">
    <property type="entry name" value="chaper_CopZ_Bs"/>
    <property type="match status" value="1"/>
</dbReference>
<feature type="domain" description="HMA" evidence="7">
    <location>
        <begin position="2"/>
        <end position="68"/>
    </location>
</feature>
<keyword evidence="5" id="KW-0186">Copper</keyword>
<keyword evidence="3" id="KW-0963">Cytoplasm</keyword>
<dbReference type="InterPro" id="IPR006121">
    <property type="entry name" value="HMA_dom"/>
</dbReference>
<dbReference type="PROSITE" id="PS50846">
    <property type="entry name" value="HMA_2"/>
    <property type="match status" value="1"/>
</dbReference>
<keyword evidence="6" id="KW-0143">Chaperone</keyword>
<dbReference type="FunFam" id="3.30.70.100:FF:000001">
    <property type="entry name" value="ATPase copper transporting beta"/>
    <property type="match status" value="1"/>
</dbReference>
<dbReference type="NCBIfam" id="TIGR00003">
    <property type="entry name" value="copper ion binding protein"/>
    <property type="match status" value="1"/>
</dbReference>
<evidence type="ECO:0000256" key="3">
    <source>
        <dbReference type="ARBA" id="ARBA00022490"/>
    </source>
</evidence>
<dbReference type="InterPro" id="IPR006122">
    <property type="entry name" value="HMA_Cu_ion-bd"/>
</dbReference>
<evidence type="ECO:0000259" key="7">
    <source>
        <dbReference type="PROSITE" id="PS50846"/>
    </source>
</evidence>
<dbReference type="PANTHER" id="PTHR46594:SF4">
    <property type="entry name" value="P-TYPE CATION-TRANSPORTING ATPASE"/>
    <property type="match status" value="1"/>
</dbReference>
<evidence type="ECO:0000313" key="9">
    <source>
        <dbReference type="Proteomes" id="UP000251213"/>
    </source>
</evidence>
<sequence length="74" mass="8045">MPNITLHVQGMSCSHCVNSIEGNVGELKGVHSVKVHLNEGKVDVSFDANVVSLNEIIDVIEDQGYDVEQPTQVK</sequence>
<reference evidence="8 9" key="2">
    <citation type="submission" date="2018-06" db="EMBL/GenBank/DDBJ databases">
        <authorList>
            <person name="Zhirakovskaya E."/>
        </authorList>
    </citation>
    <scope>NUCLEOTIDE SEQUENCE [LARGE SCALE GENOMIC DNA]</scope>
    <source>
        <strain evidence="8 9">FBKL4.011</strain>
    </source>
</reference>
<dbReference type="PANTHER" id="PTHR46594">
    <property type="entry name" value="P-TYPE CATION-TRANSPORTING ATPASE"/>
    <property type="match status" value="1"/>
</dbReference>
<dbReference type="AlphaFoldDB" id="A0A364K238"/>
<dbReference type="EMBL" id="QJKK01000010">
    <property type="protein sequence ID" value="RAL22090.1"/>
    <property type="molecule type" value="Genomic_DNA"/>
</dbReference>
<dbReference type="GO" id="GO:0006825">
    <property type="term" value="P:copper ion transport"/>
    <property type="evidence" value="ECO:0007669"/>
    <property type="project" value="InterPro"/>
</dbReference>
<dbReference type="PROSITE" id="PS01047">
    <property type="entry name" value="HMA_1"/>
    <property type="match status" value="1"/>
</dbReference>
<dbReference type="GO" id="GO:0005737">
    <property type="term" value="C:cytoplasm"/>
    <property type="evidence" value="ECO:0007669"/>
    <property type="project" value="UniProtKB-SubCell"/>
</dbReference>
<protein>
    <recommendedName>
        <fullName evidence="2">Copper chaperone CopZ</fullName>
    </recommendedName>
</protein>
<dbReference type="RefSeq" id="WP_113659933.1">
    <property type="nucleotide sequence ID" value="NZ_KZ845672.1"/>
</dbReference>
<comment type="subcellular location">
    <subcellularLocation>
        <location evidence="1">Cytoplasm</location>
    </subcellularLocation>
</comment>
<dbReference type="InterPro" id="IPR049740">
    <property type="entry name" value="CopZ"/>
</dbReference>
<evidence type="ECO:0000256" key="2">
    <source>
        <dbReference type="ARBA" id="ARBA00015313"/>
    </source>
</evidence>
<reference evidence="8 9" key="1">
    <citation type="submission" date="2018-06" db="EMBL/GenBank/DDBJ databases">
        <title>Thermoflavimicrobium daqus sp. nov., a thermophilic microbe isolated from Moutai-flavour Daqu.</title>
        <authorList>
            <person name="Wang X."/>
            <person name="Zhou H."/>
        </authorList>
    </citation>
    <scope>NUCLEOTIDE SEQUENCE [LARGE SCALE GENOMIC DNA]</scope>
    <source>
        <strain evidence="8 9">FBKL4.011</strain>
    </source>
</reference>
<gene>
    <name evidence="8" type="ORF">DL897_14955</name>
</gene>
<evidence type="ECO:0000256" key="4">
    <source>
        <dbReference type="ARBA" id="ARBA00022723"/>
    </source>
</evidence>